<dbReference type="Proteomes" id="UP000186601">
    <property type="component" value="Unassembled WGS sequence"/>
</dbReference>
<name>A0A2R6Q5X2_9APHY</name>
<sequence length="198" mass="22759">MADWLESLDNLLKTHSVCLSTIITSLLTSSDCNIHAQTMKNDLLSSSSVVLSAFNLYPSTREWIAHTAYKVYTQELHALTRKENGWHFSAIHAEANQIEDFMLDDMVTQMEVLAPSLWHLLSALVTQKPSAKHNYGGSELDEEEEKYWRELDGLEDENLIARSRRNNEPIPTQQRATPRVIERRRTKILQTVSPMKYT</sequence>
<proteinExistence type="predicted"/>
<evidence type="ECO:0000313" key="1">
    <source>
        <dbReference type="EMBL" id="PSS02522.1"/>
    </source>
</evidence>
<evidence type="ECO:0000313" key="2">
    <source>
        <dbReference type="Proteomes" id="UP000186601"/>
    </source>
</evidence>
<protein>
    <submittedName>
        <fullName evidence="1">Uncharacterized protein</fullName>
    </submittedName>
</protein>
<accession>A0A2R6Q5X2</accession>
<organism evidence="1 2">
    <name type="scientific">Hermanssonia centrifuga</name>
    <dbReference type="NCBI Taxonomy" id="98765"/>
    <lineage>
        <taxon>Eukaryota</taxon>
        <taxon>Fungi</taxon>
        <taxon>Dikarya</taxon>
        <taxon>Basidiomycota</taxon>
        <taxon>Agaricomycotina</taxon>
        <taxon>Agaricomycetes</taxon>
        <taxon>Polyporales</taxon>
        <taxon>Meruliaceae</taxon>
        <taxon>Hermanssonia</taxon>
    </lineage>
</organism>
<dbReference type="AlphaFoldDB" id="A0A2R6Q5X2"/>
<reference evidence="1 2" key="1">
    <citation type="submission" date="2018-02" db="EMBL/GenBank/DDBJ databases">
        <title>Genome sequence of the basidiomycete white-rot fungus Phlebia centrifuga.</title>
        <authorList>
            <person name="Granchi Z."/>
            <person name="Peng M."/>
            <person name="de Vries R.P."/>
            <person name="Hilden K."/>
            <person name="Makela M.R."/>
            <person name="Grigoriev I."/>
            <person name="Riley R."/>
        </authorList>
    </citation>
    <scope>NUCLEOTIDE SEQUENCE [LARGE SCALE GENOMIC DNA]</scope>
    <source>
        <strain evidence="1 2">FBCC195</strain>
    </source>
</reference>
<dbReference type="EMBL" id="MLYV02000395">
    <property type="protein sequence ID" value="PSS02522.1"/>
    <property type="molecule type" value="Genomic_DNA"/>
</dbReference>
<gene>
    <name evidence="1" type="ORF">PHLCEN_2v4026</name>
</gene>
<dbReference type="OrthoDB" id="2636032at2759"/>
<keyword evidence="2" id="KW-1185">Reference proteome</keyword>
<comment type="caution">
    <text evidence="1">The sequence shown here is derived from an EMBL/GenBank/DDBJ whole genome shotgun (WGS) entry which is preliminary data.</text>
</comment>